<dbReference type="Proteomes" id="UP000476176">
    <property type="component" value="Unassembled WGS sequence"/>
</dbReference>
<reference evidence="1 2" key="1">
    <citation type="submission" date="2018-09" db="EMBL/GenBank/DDBJ databases">
        <title>Genomic investigation of the strawberry pathogen Phytophthora fragariae indicates pathogenicity is determined by transcriptional variation in three key races.</title>
        <authorList>
            <person name="Adams T.M."/>
            <person name="Armitage A.D."/>
            <person name="Sobczyk M.K."/>
            <person name="Bates H.J."/>
            <person name="Dunwell J.M."/>
            <person name="Nellist C.F."/>
            <person name="Harrison R.J."/>
        </authorList>
    </citation>
    <scope>NUCLEOTIDE SEQUENCE [LARGE SCALE GENOMIC DNA]</scope>
    <source>
        <strain evidence="1 2">BC-23</strain>
    </source>
</reference>
<accession>A0A6G0PMJ1</accession>
<protein>
    <recommendedName>
        <fullName evidence="3">COMM domain-containing protein</fullName>
    </recommendedName>
</protein>
<name>A0A6G0PMJ1_9STRA</name>
<comment type="caution">
    <text evidence="1">The sequence shown here is derived from an EMBL/GenBank/DDBJ whole genome shotgun (WGS) entry which is preliminary data.</text>
</comment>
<organism evidence="1 2">
    <name type="scientific">Phytophthora fragariae</name>
    <dbReference type="NCBI Taxonomy" id="53985"/>
    <lineage>
        <taxon>Eukaryota</taxon>
        <taxon>Sar</taxon>
        <taxon>Stramenopiles</taxon>
        <taxon>Oomycota</taxon>
        <taxon>Peronosporomycetes</taxon>
        <taxon>Peronosporales</taxon>
        <taxon>Peronosporaceae</taxon>
        <taxon>Phytophthora</taxon>
    </lineage>
</organism>
<dbReference type="AlphaFoldDB" id="A0A6G0PMJ1"/>
<evidence type="ECO:0000313" key="1">
    <source>
        <dbReference type="EMBL" id="KAE9250101.1"/>
    </source>
</evidence>
<dbReference type="PANTHER" id="PTHR16231:SF4">
    <property type="entry name" value="COMM DOMAIN-CONTAINING PROTEIN 4"/>
    <property type="match status" value="1"/>
</dbReference>
<proteinExistence type="predicted"/>
<dbReference type="EMBL" id="QXGC01000094">
    <property type="protein sequence ID" value="KAE9250101.1"/>
    <property type="molecule type" value="Genomic_DNA"/>
</dbReference>
<dbReference type="Pfam" id="PF21672">
    <property type="entry name" value="COMM_HN"/>
    <property type="match status" value="1"/>
</dbReference>
<evidence type="ECO:0008006" key="3">
    <source>
        <dbReference type="Google" id="ProtNLM"/>
    </source>
</evidence>
<gene>
    <name evidence="1" type="ORF">PF004_g3086</name>
</gene>
<dbReference type="InterPro" id="IPR047155">
    <property type="entry name" value="COMMD4/6/7/8"/>
</dbReference>
<evidence type="ECO:0000313" key="2">
    <source>
        <dbReference type="Proteomes" id="UP000476176"/>
    </source>
</evidence>
<dbReference type="PANTHER" id="PTHR16231">
    <property type="entry name" value="COMM DOMAIN-CONTAINING PROTEIN 4-8 FAMILY MEMBER"/>
    <property type="match status" value="1"/>
</dbReference>
<sequence>MDSDSEYSDQIEFPNSFDRRKMKFRFCGGLEPPDWLLAEVPLLSGEQSKVTLDDLTAMCETIGADIGVQELDRVQTLFQDTADAKAAAAALRFILTHAAKYDTDRVDLVEELQQLGMQQAAADAIAQSYENHRVHIQGQQRSRRFQFPHVEQVEWEVKEPPSTTVKLKLKLDQPVMDCGMVAASTPDAIGRELSFDMDTNKFLALYEELSQVQSLLRS</sequence>